<sequence>VGVSQFLSLPSIVMPEGMWWFLFVLFVIDFFVTIAWSLKHLPFSKRGKELVTTGPYAWSRHPLYSAFIWSGTGIVVLLSRSWAVLFSAIPISIFWAWHITDEEEFMLEKFGNDYKKYMENTGQFFPKLKRDENRDK</sequence>
<organism evidence="6">
    <name type="scientific">marine metagenome</name>
    <dbReference type="NCBI Taxonomy" id="408172"/>
    <lineage>
        <taxon>unclassified sequences</taxon>
        <taxon>metagenomes</taxon>
        <taxon>ecological metagenomes</taxon>
    </lineage>
</organism>
<evidence type="ECO:0000313" key="6">
    <source>
        <dbReference type="EMBL" id="SVA44927.1"/>
    </source>
</evidence>
<protein>
    <recommendedName>
        <fullName evidence="7">Steroid 5-alpha reductase C-terminal domain-containing protein</fullName>
    </recommendedName>
</protein>
<dbReference type="GO" id="GO:0004671">
    <property type="term" value="F:protein C-terminal S-isoprenylcysteine carboxyl O-methyltransferase activity"/>
    <property type="evidence" value="ECO:0007669"/>
    <property type="project" value="InterPro"/>
</dbReference>
<dbReference type="GO" id="GO:0016020">
    <property type="term" value="C:membrane"/>
    <property type="evidence" value="ECO:0007669"/>
    <property type="project" value="UniProtKB-SubCell"/>
</dbReference>
<proteinExistence type="predicted"/>
<feature type="non-terminal residue" evidence="6">
    <location>
        <position position="1"/>
    </location>
</feature>
<dbReference type="InterPro" id="IPR007269">
    <property type="entry name" value="ICMT_MeTrfase"/>
</dbReference>
<evidence type="ECO:0000256" key="5">
    <source>
        <dbReference type="SAM" id="Phobius"/>
    </source>
</evidence>
<evidence type="ECO:0000256" key="1">
    <source>
        <dbReference type="ARBA" id="ARBA00004141"/>
    </source>
</evidence>
<accession>A0A381VZ70</accession>
<evidence type="ECO:0000256" key="4">
    <source>
        <dbReference type="ARBA" id="ARBA00023136"/>
    </source>
</evidence>
<keyword evidence="4 5" id="KW-0472">Membrane</keyword>
<gene>
    <name evidence="6" type="ORF">METZ01_LOCUS97781</name>
</gene>
<reference evidence="6" key="1">
    <citation type="submission" date="2018-05" db="EMBL/GenBank/DDBJ databases">
        <authorList>
            <person name="Lanie J.A."/>
            <person name="Ng W.-L."/>
            <person name="Kazmierczak K.M."/>
            <person name="Andrzejewski T.M."/>
            <person name="Davidsen T.M."/>
            <person name="Wayne K.J."/>
            <person name="Tettelin H."/>
            <person name="Glass J.I."/>
            <person name="Rusch D."/>
            <person name="Podicherti R."/>
            <person name="Tsui H.-C.T."/>
            <person name="Winkler M.E."/>
        </authorList>
    </citation>
    <scope>NUCLEOTIDE SEQUENCE</scope>
</reference>
<dbReference type="EMBL" id="UINC01010067">
    <property type="protein sequence ID" value="SVA44927.1"/>
    <property type="molecule type" value="Genomic_DNA"/>
</dbReference>
<name>A0A381VZ70_9ZZZZ</name>
<feature type="transmembrane region" description="Helical" evidence="5">
    <location>
        <begin position="66"/>
        <end position="97"/>
    </location>
</feature>
<dbReference type="PANTHER" id="PTHR12714:SF9">
    <property type="entry name" value="PROTEIN-S-ISOPRENYLCYSTEINE O-METHYLTRANSFERASE"/>
    <property type="match status" value="1"/>
</dbReference>
<evidence type="ECO:0000256" key="2">
    <source>
        <dbReference type="ARBA" id="ARBA00022692"/>
    </source>
</evidence>
<evidence type="ECO:0008006" key="7">
    <source>
        <dbReference type="Google" id="ProtNLM"/>
    </source>
</evidence>
<dbReference type="PANTHER" id="PTHR12714">
    <property type="entry name" value="PROTEIN-S ISOPRENYLCYSTEINE O-METHYLTRANSFERASE"/>
    <property type="match status" value="1"/>
</dbReference>
<keyword evidence="2 5" id="KW-0812">Transmembrane</keyword>
<evidence type="ECO:0000256" key="3">
    <source>
        <dbReference type="ARBA" id="ARBA00022989"/>
    </source>
</evidence>
<dbReference type="AlphaFoldDB" id="A0A381VZ70"/>
<keyword evidence="3 5" id="KW-1133">Transmembrane helix</keyword>
<dbReference type="Gene3D" id="1.20.120.1630">
    <property type="match status" value="1"/>
</dbReference>
<dbReference type="Pfam" id="PF04140">
    <property type="entry name" value="ICMT"/>
    <property type="match status" value="1"/>
</dbReference>
<feature type="transmembrane region" description="Helical" evidence="5">
    <location>
        <begin position="18"/>
        <end position="38"/>
    </location>
</feature>
<comment type="subcellular location">
    <subcellularLocation>
        <location evidence="1">Membrane</location>
        <topology evidence="1">Multi-pass membrane protein</topology>
    </subcellularLocation>
</comment>